<dbReference type="PROSITE" id="PS51764">
    <property type="entry name" value="GH26"/>
    <property type="match status" value="1"/>
</dbReference>
<reference evidence="4" key="1">
    <citation type="submission" date="2019-03" db="EMBL/GenBank/DDBJ databases">
        <title>Single cell metagenomics reveals metabolic interactions within the superorganism composed of flagellate Streblomastix strix and complex community of Bacteroidetes bacteria on its surface.</title>
        <authorList>
            <person name="Treitli S.C."/>
            <person name="Kolisko M."/>
            <person name="Husnik F."/>
            <person name="Keeling P."/>
            <person name="Hampl V."/>
        </authorList>
    </citation>
    <scope>NUCLEOTIDE SEQUENCE</scope>
    <source>
        <strain evidence="4">STM</strain>
    </source>
</reference>
<accession>A0A5J4QKM8</accession>
<organism evidence="4">
    <name type="scientific">termite gut metagenome</name>
    <dbReference type="NCBI Taxonomy" id="433724"/>
    <lineage>
        <taxon>unclassified sequences</taxon>
        <taxon>metagenomes</taxon>
        <taxon>organismal metagenomes</taxon>
    </lineage>
</organism>
<dbReference type="GO" id="GO:0016985">
    <property type="term" value="F:mannan endo-1,4-beta-mannosidase activity"/>
    <property type="evidence" value="ECO:0007669"/>
    <property type="project" value="UniProtKB-EC"/>
</dbReference>
<dbReference type="EMBL" id="SNRY01003286">
    <property type="protein sequence ID" value="KAA6321528.1"/>
    <property type="molecule type" value="Genomic_DNA"/>
</dbReference>
<evidence type="ECO:0000256" key="2">
    <source>
        <dbReference type="ARBA" id="ARBA00023295"/>
    </source>
</evidence>
<keyword evidence="2 4" id="KW-0326">Glycosidase</keyword>
<dbReference type="AlphaFoldDB" id="A0A5J4QKM8"/>
<feature type="domain" description="GH26" evidence="3">
    <location>
        <begin position="1"/>
        <end position="59"/>
    </location>
</feature>
<feature type="non-terminal residue" evidence="4">
    <location>
        <position position="1"/>
    </location>
</feature>
<comment type="caution">
    <text evidence="4">The sequence shown here is derived from an EMBL/GenBank/DDBJ whole genome shotgun (WGS) entry which is preliminary data.</text>
</comment>
<proteinExistence type="predicted"/>
<dbReference type="EC" id="3.2.1.78" evidence="4"/>
<evidence type="ECO:0000256" key="1">
    <source>
        <dbReference type="ARBA" id="ARBA00022801"/>
    </source>
</evidence>
<name>A0A5J4QKM8_9ZZZZ</name>
<dbReference type="InterPro" id="IPR022790">
    <property type="entry name" value="GH26_dom"/>
</dbReference>
<protein>
    <submittedName>
        <fullName evidence="4">Mannan Endo-1 4-beta-mannosidase</fullName>
        <ecNumber evidence="4">3.2.1.78</ecNumber>
    </submittedName>
</protein>
<keyword evidence="1 4" id="KW-0378">Hydrolase</keyword>
<sequence length="72" mass="8485">HGFDAPIVFHECGTVPDPDEYFADAPFIWWMLWHTNMVTSQNPERLKRIYHHDLILTKDELPNIMAVYGSKK</sequence>
<dbReference type="Gene3D" id="3.20.20.80">
    <property type="entry name" value="Glycosidases"/>
    <property type="match status" value="1"/>
</dbReference>
<evidence type="ECO:0000259" key="3">
    <source>
        <dbReference type="PROSITE" id="PS51764"/>
    </source>
</evidence>
<evidence type="ECO:0000313" key="4">
    <source>
        <dbReference type="EMBL" id="KAA6321528.1"/>
    </source>
</evidence>
<gene>
    <name evidence="4" type="ORF">EZS27_028830</name>
</gene>